<keyword evidence="5 12" id="KW-0067">ATP-binding</keyword>
<evidence type="ECO:0000256" key="3">
    <source>
        <dbReference type="ARBA" id="ARBA00022475"/>
    </source>
</evidence>
<evidence type="ECO:0000313" key="13">
    <source>
        <dbReference type="Proteomes" id="UP000269542"/>
    </source>
</evidence>
<evidence type="ECO:0000256" key="4">
    <source>
        <dbReference type="ARBA" id="ARBA00022741"/>
    </source>
</evidence>
<dbReference type="EC" id="3.6.3.-" evidence="12"/>
<dbReference type="InterPro" id="IPR041701">
    <property type="entry name" value="MetN_ABC"/>
</dbReference>
<keyword evidence="2" id="KW-0813">Transport</keyword>
<keyword evidence="8" id="KW-0472">Membrane</keyword>
<evidence type="ECO:0000256" key="8">
    <source>
        <dbReference type="ARBA" id="ARBA00023136"/>
    </source>
</evidence>
<dbReference type="InterPro" id="IPR017871">
    <property type="entry name" value="ABC_transporter-like_CS"/>
</dbReference>
<dbReference type="SUPFAM" id="SSF52540">
    <property type="entry name" value="P-loop containing nucleoside triphosphate hydrolases"/>
    <property type="match status" value="1"/>
</dbReference>
<dbReference type="SMART" id="SM00382">
    <property type="entry name" value="AAA"/>
    <property type="match status" value="1"/>
</dbReference>
<dbReference type="InterPro" id="IPR027417">
    <property type="entry name" value="P-loop_NTPase"/>
</dbReference>
<evidence type="ECO:0000256" key="6">
    <source>
        <dbReference type="ARBA" id="ARBA00022967"/>
    </source>
</evidence>
<dbReference type="GO" id="GO:0005886">
    <property type="term" value="C:plasma membrane"/>
    <property type="evidence" value="ECO:0007669"/>
    <property type="project" value="UniProtKB-ARBA"/>
</dbReference>
<dbReference type="EMBL" id="LR134476">
    <property type="protein sequence ID" value="VEI14076.1"/>
    <property type="molecule type" value="Genomic_DNA"/>
</dbReference>
<organism evidence="12 13">
    <name type="scientific">Trueperella bialowiezensis</name>
    <dbReference type="NCBI Taxonomy" id="312285"/>
    <lineage>
        <taxon>Bacteria</taxon>
        <taxon>Bacillati</taxon>
        <taxon>Actinomycetota</taxon>
        <taxon>Actinomycetes</taxon>
        <taxon>Actinomycetales</taxon>
        <taxon>Actinomycetaceae</taxon>
        <taxon>Trueperella</taxon>
    </lineage>
</organism>
<keyword evidence="12" id="KW-0378">Hydrolase</keyword>
<sequence length="338" mass="35940">MTTAAKAAQMIELRGVTKVYPRKGNDPVVALNNLTLSIPDRDIHGIVGESGAGKSTLIRCLTALERPTSGSILVDGEDLTTLTESQLRAARRRIGMVFQGANLFEARTAWDNIDYPLKVSGMPKAERKERVAQLLELVGLGDRGASYPAQLSGGQRQRVGIARALAANPAVVLADEPTSALDMETTDQILGLLKDIRDQLGVTILVITHEMSVVRKICTSATLLETGNIVETGSIEKTLAEPSSRLAKKLIPLPDVDPHAVGDNSIIDIYFTSSPGIPTGSAVMDLVAQLGADISAGTFESVGQMQVGRLALAVAHDDVEPALRTFAQQGIFAEVRAL</sequence>
<protein>
    <submittedName>
        <fullName evidence="12">Methionine import ATP-binding protein MetN</fullName>
        <ecNumber evidence="12">3.6.3.-</ecNumber>
    </submittedName>
</protein>
<evidence type="ECO:0000256" key="10">
    <source>
        <dbReference type="ARBA" id="ARBA00063837"/>
    </source>
</evidence>
<dbReference type="Proteomes" id="UP000269542">
    <property type="component" value="Chromosome"/>
</dbReference>
<dbReference type="PROSITE" id="PS50893">
    <property type="entry name" value="ABC_TRANSPORTER_2"/>
    <property type="match status" value="1"/>
</dbReference>
<dbReference type="InterPro" id="IPR050086">
    <property type="entry name" value="MetN_ABC_transporter-like"/>
</dbReference>
<dbReference type="InterPro" id="IPR003593">
    <property type="entry name" value="AAA+_ATPase"/>
</dbReference>
<dbReference type="PANTHER" id="PTHR43166">
    <property type="entry name" value="AMINO ACID IMPORT ATP-BINDING PROTEIN"/>
    <property type="match status" value="1"/>
</dbReference>
<evidence type="ECO:0000256" key="5">
    <source>
        <dbReference type="ARBA" id="ARBA00022840"/>
    </source>
</evidence>
<evidence type="ECO:0000259" key="11">
    <source>
        <dbReference type="PROSITE" id="PS50893"/>
    </source>
</evidence>
<accession>A0A3S5EW67</accession>
<keyword evidence="4" id="KW-0547">Nucleotide-binding</keyword>
<evidence type="ECO:0000256" key="2">
    <source>
        <dbReference type="ARBA" id="ARBA00022448"/>
    </source>
</evidence>
<dbReference type="Pfam" id="PF00005">
    <property type="entry name" value="ABC_tran"/>
    <property type="match status" value="1"/>
</dbReference>
<dbReference type="PROSITE" id="PS00211">
    <property type="entry name" value="ABC_TRANSPORTER_1"/>
    <property type="match status" value="1"/>
</dbReference>
<evidence type="ECO:0000313" key="12">
    <source>
        <dbReference type="EMBL" id="VEI14076.1"/>
    </source>
</evidence>
<dbReference type="GO" id="GO:0006865">
    <property type="term" value="P:amino acid transport"/>
    <property type="evidence" value="ECO:0007669"/>
    <property type="project" value="UniProtKB-KW"/>
</dbReference>
<evidence type="ECO:0000256" key="7">
    <source>
        <dbReference type="ARBA" id="ARBA00022970"/>
    </source>
</evidence>
<comment type="similarity">
    <text evidence="1">Belongs to the ABC transporter superfamily.</text>
</comment>
<comment type="function">
    <text evidence="9">Part of the ABC transporter FtsEX involved in cellular division. Has ATPase activity.</text>
</comment>
<name>A0A3S5EW67_9ACTO</name>
<keyword evidence="7" id="KW-0029">Amino-acid transport</keyword>
<dbReference type="AlphaFoldDB" id="A0A3S5EW67"/>
<reference evidence="12 13" key="1">
    <citation type="submission" date="2018-12" db="EMBL/GenBank/DDBJ databases">
        <authorList>
            <consortium name="Pathogen Informatics"/>
        </authorList>
    </citation>
    <scope>NUCLEOTIDE SEQUENCE [LARGE SCALE GENOMIC DNA]</scope>
    <source>
        <strain evidence="12 13">NCTC13354</strain>
    </source>
</reference>
<feature type="domain" description="ABC transporter" evidence="11">
    <location>
        <begin position="11"/>
        <end position="251"/>
    </location>
</feature>
<keyword evidence="13" id="KW-1185">Reference proteome</keyword>
<dbReference type="FunFam" id="3.40.50.300:FF:000056">
    <property type="entry name" value="Cell division ATP-binding protein FtsE"/>
    <property type="match status" value="1"/>
</dbReference>
<dbReference type="KEGG" id="tbw:NCTC13354_01808"/>
<dbReference type="PANTHER" id="PTHR43166:SF30">
    <property type="entry name" value="METHIONINE IMPORT ATP-BINDING PROTEIN METN"/>
    <property type="match status" value="1"/>
</dbReference>
<keyword evidence="3" id="KW-1003">Cell membrane</keyword>
<evidence type="ECO:0000256" key="1">
    <source>
        <dbReference type="ARBA" id="ARBA00005417"/>
    </source>
</evidence>
<dbReference type="InterPro" id="IPR003439">
    <property type="entry name" value="ABC_transporter-like_ATP-bd"/>
</dbReference>
<dbReference type="Gene3D" id="3.40.50.300">
    <property type="entry name" value="P-loop containing nucleotide triphosphate hydrolases"/>
    <property type="match status" value="1"/>
</dbReference>
<dbReference type="CDD" id="cd03258">
    <property type="entry name" value="ABC_MetN_methionine_transporter"/>
    <property type="match status" value="1"/>
</dbReference>
<gene>
    <name evidence="12" type="primary">metN_2</name>
    <name evidence="12" type="ORF">NCTC13354_01808</name>
</gene>
<keyword evidence="6" id="KW-1278">Translocase</keyword>
<evidence type="ECO:0000256" key="9">
    <source>
        <dbReference type="ARBA" id="ARBA00054718"/>
    </source>
</evidence>
<dbReference type="GO" id="GO:0016887">
    <property type="term" value="F:ATP hydrolysis activity"/>
    <property type="evidence" value="ECO:0007669"/>
    <property type="project" value="InterPro"/>
</dbReference>
<proteinExistence type="inferred from homology"/>
<comment type="subunit">
    <text evidence="10">Homodimer. Forms a membrane-associated complex with FtsX.</text>
</comment>
<dbReference type="GO" id="GO:0005524">
    <property type="term" value="F:ATP binding"/>
    <property type="evidence" value="ECO:0007669"/>
    <property type="project" value="UniProtKB-KW"/>
</dbReference>